<accession>A0A9I9EJL8</accession>
<sequence length="38" mass="4569">MMSVVVCRCHLSQTAKYRGILSYHWIEICILRLCTRHF</sequence>
<organism evidence="1">
    <name type="scientific">Cucumis melo</name>
    <name type="common">Muskmelon</name>
    <dbReference type="NCBI Taxonomy" id="3656"/>
    <lineage>
        <taxon>Eukaryota</taxon>
        <taxon>Viridiplantae</taxon>
        <taxon>Streptophyta</taxon>
        <taxon>Embryophyta</taxon>
        <taxon>Tracheophyta</taxon>
        <taxon>Spermatophyta</taxon>
        <taxon>Magnoliopsida</taxon>
        <taxon>eudicotyledons</taxon>
        <taxon>Gunneridae</taxon>
        <taxon>Pentapetalae</taxon>
        <taxon>rosids</taxon>
        <taxon>fabids</taxon>
        <taxon>Cucurbitales</taxon>
        <taxon>Cucurbitaceae</taxon>
        <taxon>Benincaseae</taxon>
        <taxon>Cucumis</taxon>
    </lineage>
</organism>
<dbReference type="EnsemblPlants" id="MELO3C034343.2.1">
    <property type="protein sequence ID" value="MELO3C034343.2.1"/>
    <property type="gene ID" value="MELO3C034343.2"/>
</dbReference>
<dbReference type="AlphaFoldDB" id="A0A9I9EJL8"/>
<evidence type="ECO:0000313" key="1">
    <source>
        <dbReference type="EnsemblPlants" id="MELO3C034343.2.1"/>
    </source>
</evidence>
<name>A0A9I9EJL8_CUCME</name>
<proteinExistence type="predicted"/>
<reference evidence="1" key="1">
    <citation type="submission" date="2023-03" db="UniProtKB">
        <authorList>
            <consortium name="EnsemblPlants"/>
        </authorList>
    </citation>
    <scope>IDENTIFICATION</scope>
</reference>
<protein>
    <submittedName>
        <fullName evidence="1">Uncharacterized protein</fullName>
    </submittedName>
</protein>
<dbReference type="Gramene" id="MELO3C034343.2.1">
    <property type="protein sequence ID" value="MELO3C034343.2.1"/>
    <property type="gene ID" value="MELO3C034343.2"/>
</dbReference>